<name>A0AAE0PM94_SORBR</name>
<organism evidence="2 3">
    <name type="scientific">Sordaria brevicollis</name>
    <dbReference type="NCBI Taxonomy" id="83679"/>
    <lineage>
        <taxon>Eukaryota</taxon>
        <taxon>Fungi</taxon>
        <taxon>Dikarya</taxon>
        <taxon>Ascomycota</taxon>
        <taxon>Pezizomycotina</taxon>
        <taxon>Sordariomycetes</taxon>
        <taxon>Sordariomycetidae</taxon>
        <taxon>Sordariales</taxon>
        <taxon>Sordariaceae</taxon>
        <taxon>Sordaria</taxon>
    </lineage>
</organism>
<sequence>MRWKRMGSPRPPRVPNDIRGRRRTTRHKPETRTRVMTVRQRGTTKSQDTTLFDASCLKSQHLVCLWYRGVDGRTLGTWWTTAREDVEEQKGNLPEVRVLADRTASPQPALCRLQYLRCLPSALRQCHAHPPDPRPTCVQVSLPVTGVKRCMLADAGMARQHRTTTASGKNIESTSAIRYSDARIAQMVPCWSTRLSASVTPGVTPVADGCRH</sequence>
<evidence type="ECO:0000313" key="2">
    <source>
        <dbReference type="EMBL" id="KAK3402329.1"/>
    </source>
</evidence>
<proteinExistence type="predicted"/>
<keyword evidence="3" id="KW-1185">Reference proteome</keyword>
<gene>
    <name evidence="2" type="ORF">B0T20DRAFT_136846</name>
</gene>
<protein>
    <submittedName>
        <fullName evidence="2">Uncharacterized protein</fullName>
    </submittedName>
</protein>
<reference evidence="2" key="1">
    <citation type="journal article" date="2023" name="Mol. Phylogenet. Evol.">
        <title>Genome-scale phylogeny and comparative genomics of the fungal order Sordariales.</title>
        <authorList>
            <person name="Hensen N."/>
            <person name="Bonometti L."/>
            <person name="Westerberg I."/>
            <person name="Brannstrom I.O."/>
            <person name="Guillou S."/>
            <person name="Cros-Aarteil S."/>
            <person name="Calhoun S."/>
            <person name="Haridas S."/>
            <person name="Kuo A."/>
            <person name="Mondo S."/>
            <person name="Pangilinan J."/>
            <person name="Riley R."/>
            <person name="LaButti K."/>
            <person name="Andreopoulos B."/>
            <person name="Lipzen A."/>
            <person name="Chen C."/>
            <person name="Yan M."/>
            <person name="Daum C."/>
            <person name="Ng V."/>
            <person name="Clum A."/>
            <person name="Steindorff A."/>
            <person name="Ohm R.A."/>
            <person name="Martin F."/>
            <person name="Silar P."/>
            <person name="Natvig D.O."/>
            <person name="Lalanne C."/>
            <person name="Gautier V."/>
            <person name="Ament-Velasquez S.L."/>
            <person name="Kruys A."/>
            <person name="Hutchinson M.I."/>
            <person name="Powell A.J."/>
            <person name="Barry K."/>
            <person name="Miller A.N."/>
            <person name="Grigoriev I.V."/>
            <person name="Debuchy R."/>
            <person name="Gladieux P."/>
            <person name="Hiltunen Thoren M."/>
            <person name="Johannesson H."/>
        </authorList>
    </citation>
    <scope>NUCLEOTIDE SEQUENCE</scope>
    <source>
        <strain evidence="2">FGSC 1904</strain>
    </source>
</reference>
<evidence type="ECO:0000256" key="1">
    <source>
        <dbReference type="SAM" id="MobiDB-lite"/>
    </source>
</evidence>
<feature type="region of interest" description="Disordered" evidence="1">
    <location>
        <begin position="1"/>
        <end position="31"/>
    </location>
</feature>
<comment type="caution">
    <text evidence="2">The sequence shown here is derived from an EMBL/GenBank/DDBJ whole genome shotgun (WGS) entry which is preliminary data.</text>
</comment>
<dbReference type="Proteomes" id="UP001281003">
    <property type="component" value="Unassembled WGS sequence"/>
</dbReference>
<dbReference type="EMBL" id="JAUTDP010000002">
    <property type="protein sequence ID" value="KAK3402329.1"/>
    <property type="molecule type" value="Genomic_DNA"/>
</dbReference>
<accession>A0AAE0PM94</accession>
<evidence type="ECO:0000313" key="3">
    <source>
        <dbReference type="Proteomes" id="UP001281003"/>
    </source>
</evidence>
<reference evidence="2" key="2">
    <citation type="submission" date="2023-07" db="EMBL/GenBank/DDBJ databases">
        <authorList>
            <consortium name="Lawrence Berkeley National Laboratory"/>
            <person name="Haridas S."/>
            <person name="Hensen N."/>
            <person name="Bonometti L."/>
            <person name="Westerberg I."/>
            <person name="Brannstrom I.O."/>
            <person name="Guillou S."/>
            <person name="Cros-Aarteil S."/>
            <person name="Calhoun S."/>
            <person name="Kuo A."/>
            <person name="Mondo S."/>
            <person name="Pangilinan J."/>
            <person name="Riley R."/>
            <person name="LaButti K."/>
            <person name="Andreopoulos B."/>
            <person name="Lipzen A."/>
            <person name="Chen C."/>
            <person name="Yanf M."/>
            <person name="Daum C."/>
            <person name="Ng V."/>
            <person name="Clum A."/>
            <person name="Steindorff A."/>
            <person name="Ohm R."/>
            <person name="Martin F."/>
            <person name="Silar P."/>
            <person name="Natvig D."/>
            <person name="Lalanne C."/>
            <person name="Gautier V."/>
            <person name="Ament-velasquez S.L."/>
            <person name="Kruys A."/>
            <person name="Hutchinson M.I."/>
            <person name="Powell A.J."/>
            <person name="Barry K."/>
            <person name="Miller A.N."/>
            <person name="Grigoriev I.V."/>
            <person name="Debuchy R."/>
            <person name="Gladieux P."/>
            <person name="Thoren M.H."/>
            <person name="Johannesson H."/>
        </authorList>
    </citation>
    <scope>NUCLEOTIDE SEQUENCE</scope>
    <source>
        <strain evidence="2">FGSC 1904</strain>
    </source>
</reference>
<dbReference type="AlphaFoldDB" id="A0AAE0PM94"/>